<accession>A0ABD5CSH7</accession>
<dbReference type="Proteomes" id="UP001245184">
    <property type="component" value="Unassembled WGS sequence"/>
</dbReference>
<sequence>MPVTVVLKHRRFRLPIDKRQPEVMLHTRVYKTKFRIAEVLIEVDMTDNPDSIPNGLNLSDGTALSAPMVGIFNSIDDSVPKNADSFRGINVLLRDGCVVGRPRHPTSCSVATTNAADRVANPVQRAFAEIADGLGRAETGALISPSCGVICGSHDGEPCVNEVFPGCTGGAVTPFADGWLTILHVGNAGMCYQDSIEIDELRHPIFVRSRRLIPDSEGAGALSRRARRLLGVFADAGRDVDGLCKRWRHQCSPRRTWRIDWSAVFTISPPFGRYAGSCGALR</sequence>
<dbReference type="EMBL" id="JAVIZN010000003">
    <property type="protein sequence ID" value="MDR6208294.1"/>
    <property type="molecule type" value="Genomic_DNA"/>
</dbReference>
<dbReference type="InterPro" id="IPR003692">
    <property type="entry name" value="Hydantoinase_B"/>
</dbReference>
<comment type="caution">
    <text evidence="2">The sequence shown here is derived from an EMBL/GenBank/DDBJ whole genome shotgun (WGS) entry which is preliminary data.</text>
</comment>
<evidence type="ECO:0000259" key="1">
    <source>
        <dbReference type="Pfam" id="PF02538"/>
    </source>
</evidence>
<evidence type="ECO:0000313" key="2">
    <source>
        <dbReference type="EMBL" id="MDR6208294.1"/>
    </source>
</evidence>
<gene>
    <name evidence="2" type="ORF">QF025_007095</name>
</gene>
<dbReference type="Pfam" id="PF02538">
    <property type="entry name" value="Hydantoinase_B"/>
    <property type="match status" value="1"/>
</dbReference>
<dbReference type="AlphaFoldDB" id="A0ABD5CSH7"/>
<name>A0ABD5CSH7_9BURK</name>
<reference evidence="2 3" key="1">
    <citation type="submission" date="2023-08" db="EMBL/GenBank/DDBJ databases">
        <title>Genome sequencing of plant associated microbes to promote plant fitness in Sorghum bicolor and Oryza sativa.</title>
        <authorList>
            <person name="Coleman-Derr D."/>
        </authorList>
    </citation>
    <scope>NUCLEOTIDE SEQUENCE [LARGE SCALE GENOMIC DNA]</scope>
    <source>
        <strain evidence="2 3">SLBN-33</strain>
    </source>
</reference>
<feature type="domain" description="Hydantoinase B/oxoprolinase" evidence="1">
    <location>
        <begin position="33"/>
        <end position="221"/>
    </location>
</feature>
<protein>
    <submittedName>
        <fullName evidence="2">N-methylhydantoinase B/oxoprolinase/acetone carboxylase alpha subunit</fullName>
    </submittedName>
</protein>
<proteinExistence type="predicted"/>
<organism evidence="2 3">
    <name type="scientific">Paraburkholderia graminis</name>
    <dbReference type="NCBI Taxonomy" id="60548"/>
    <lineage>
        <taxon>Bacteria</taxon>
        <taxon>Pseudomonadati</taxon>
        <taxon>Pseudomonadota</taxon>
        <taxon>Betaproteobacteria</taxon>
        <taxon>Burkholderiales</taxon>
        <taxon>Burkholderiaceae</taxon>
        <taxon>Paraburkholderia</taxon>
    </lineage>
</organism>
<evidence type="ECO:0000313" key="3">
    <source>
        <dbReference type="Proteomes" id="UP001245184"/>
    </source>
</evidence>